<dbReference type="CDD" id="cd00140">
    <property type="entry name" value="beta_clamp"/>
    <property type="match status" value="1"/>
</dbReference>
<keyword evidence="3 9" id="KW-0963">Cytoplasm</keyword>
<keyword evidence="8" id="KW-0238">DNA-binding</keyword>
<evidence type="ECO:0000256" key="8">
    <source>
        <dbReference type="ARBA" id="ARBA00023125"/>
    </source>
</evidence>
<keyword evidence="6 9" id="KW-0235">DNA replication</keyword>
<keyword evidence="5 9" id="KW-0548">Nucleotidyltransferase</keyword>
<evidence type="ECO:0000259" key="12">
    <source>
        <dbReference type="Pfam" id="PF02768"/>
    </source>
</evidence>
<dbReference type="RefSeq" id="WP_021617356.1">
    <property type="nucleotide sequence ID" value="NZ_JASODL010000004.1"/>
</dbReference>
<dbReference type="SMART" id="SM00480">
    <property type="entry name" value="POL3Bc"/>
    <property type="match status" value="1"/>
</dbReference>
<dbReference type="PIRSF" id="PIRSF000804">
    <property type="entry name" value="DNA_pol_III_b"/>
    <property type="match status" value="1"/>
</dbReference>
<evidence type="ECO:0000313" key="14">
    <source>
        <dbReference type="Proteomes" id="UP000242263"/>
    </source>
</evidence>
<evidence type="ECO:0000256" key="3">
    <source>
        <dbReference type="ARBA" id="ARBA00022490"/>
    </source>
</evidence>
<dbReference type="GO" id="GO:0009360">
    <property type="term" value="C:DNA polymerase III complex"/>
    <property type="evidence" value="ECO:0007669"/>
    <property type="project" value="InterPro"/>
</dbReference>
<dbReference type="GO" id="GO:0005737">
    <property type="term" value="C:cytoplasm"/>
    <property type="evidence" value="ECO:0007669"/>
    <property type="project" value="UniProtKB-SubCell"/>
</dbReference>
<dbReference type="NCBIfam" id="TIGR00663">
    <property type="entry name" value="dnan"/>
    <property type="match status" value="1"/>
</dbReference>
<dbReference type="SUPFAM" id="SSF55979">
    <property type="entry name" value="DNA clamp"/>
    <property type="match status" value="3"/>
</dbReference>
<dbReference type="EMBL" id="PKGU01000003">
    <property type="protein sequence ID" value="PKZ14878.1"/>
    <property type="molecule type" value="Genomic_DNA"/>
</dbReference>
<evidence type="ECO:0000256" key="6">
    <source>
        <dbReference type="ARBA" id="ARBA00022705"/>
    </source>
</evidence>
<evidence type="ECO:0000313" key="13">
    <source>
        <dbReference type="EMBL" id="PKZ14878.1"/>
    </source>
</evidence>
<evidence type="ECO:0000256" key="4">
    <source>
        <dbReference type="ARBA" id="ARBA00022679"/>
    </source>
</evidence>
<reference evidence="13 14" key="1">
    <citation type="submission" date="2017-12" db="EMBL/GenBank/DDBJ databases">
        <title>Phylogenetic diversity of female urinary microbiome.</title>
        <authorList>
            <person name="Thomas-White K."/>
            <person name="Wolfe A.J."/>
        </authorList>
    </citation>
    <scope>NUCLEOTIDE SEQUENCE [LARGE SCALE GENOMIC DNA]</scope>
    <source>
        <strain evidence="13 14">UMB0064</strain>
    </source>
</reference>
<dbReference type="InterPro" id="IPR046938">
    <property type="entry name" value="DNA_clamp_sf"/>
</dbReference>
<organism evidence="13 14">
    <name type="scientific">Alloscardovia omnicolens</name>
    <dbReference type="NCBI Taxonomy" id="419015"/>
    <lineage>
        <taxon>Bacteria</taxon>
        <taxon>Bacillati</taxon>
        <taxon>Actinomycetota</taxon>
        <taxon>Actinomycetes</taxon>
        <taxon>Bifidobacteriales</taxon>
        <taxon>Bifidobacteriaceae</taxon>
        <taxon>Alloscardovia</taxon>
    </lineage>
</organism>
<dbReference type="GO" id="GO:0006271">
    <property type="term" value="P:DNA strand elongation involved in DNA replication"/>
    <property type="evidence" value="ECO:0007669"/>
    <property type="project" value="TreeGrafter"/>
</dbReference>
<evidence type="ECO:0000256" key="1">
    <source>
        <dbReference type="ARBA" id="ARBA00004496"/>
    </source>
</evidence>
<dbReference type="InterPro" id="IPR022637">
    <property type="entry name" value="DNA_polIII_beta_cen"/>
</dbReference>
<evidence type="ECO:0000256" key="7">
    <source>
        <dbReference type="ARBA" id="ARBA00022932"/>
    </source>
</evidence>
<dbReference type="Gene3D" id="3.10.150.10">
    <property type="entry name" value="DNA Polymerase III, subunit A, domain 2"/>
    <property type="match status" value="3"/>
</dbReference>
<accession>A0A2I1M441</accession>
<dbReference type="InterPro" id="IPR001001">
    <property type="entry name" value="DNA_polIII_beta"/>
</dbReference>
<dbReference type="InterPro" id="IPR022635">
    <property type="entry name" value="DNA_polIII_beta_C"/>
</dbReference>
<keyword evidence="4 9" id="KW-0808">Transferase</keyword>
<dbReference type="AlphaFoldDB" id="A0A2I1M441"/>
<dbReference type="PANTHER" id="PTHR30478:SF0">
    <property type="entry name" value="BETA SLIDING CLAMP"/>
    <property type="match status" value="1"/>
</dbReference>
<dbReference type="GO" id="GO:0003887">
    <property type="term" value="F:DNA-directed DNA polymerase activity"/>
    <property type="evidence" value="ECO:0007669"/>
    <property type="project" value="UniProtKB-UniRule"/>
</dbReference>
<comment type="caution">
    <text evidence="13">The sequence shown here is derived from an EMBL/GenBank/DDBJ whole genome shotgun (WGS) entry which is preliminary data.</text>
</comment>
<evidence type="ECO:0000256" key="9">
    <source>
        <dbReference type="PIRNR" id="PIRNR000804"/>
    </source>
</evidence>
<dbReference type="Proteomes" id="UP000242263">
    <property type="component" value="Unassembled WGS sequence"/>
</dbReference>
<evidence type="ECO:0000256" key="5">
    <source>
        <dbReference type="ARBA" id="ARBA00022695"/>
    </source>
</evidence>
<evidence type="ECO:0000259" key="10">
    <source>
        <dbReference type="Pfam" id="PF00712"/>
    </source>
</evidence>
<evidence type="ECO:0000259" key="11">
    <source>
        <dbReference type="Pfam" id="PF02767"/>
    </source>
</evidence>
<protein>
    <recommendedName>
        <fullName evidence="9">Beta sliding clamp</fullName>
    </recommendedName>
</protein>
<feature type="domain" description="DNA polymerase III beta sliding clamp N-terminal" evidence="10">
    <location>
        <begin position="1"/>
        <end position="118"/>
    </location>
</feature>
<name>A0A2I1M441_9BIFI</name>
<evidence type="ECO:0000256" key="2">
    <source>
        <dbReference type="ARBA" id="ARBA00010752"/>
    </source>
</evidence>
<dbReference type="GO" id="GO:0003677">
    <property type="term" value="F:DNA binding"/>
    <property type="evidence" value="ECO:0007669"/>
    <property type="project" value="UniProtKB-UniRule"/>
</dbReference>
<dbReference type="PANTHER" id="PTHR30478">
    <property type="entry name" value="DNA POLYMERASE III SUBUNIT BETA"/>
    <property type="match status" value="1"/>
</dbReference>
<dbReference type="Pfam" id="PF02767">
    <property type="entry name" value="DNA_pol3_beta_2"/>
    <property type="match status" value="1"/>
</dbReference>
<comment type="subunit">
    <text evidence="9">Forms a ring-shaped head-to-tail homodimer around DNA.</text>
</comment>
<feature type="domain" description="DNA polymerase III beta sliding clamp C-terminal" evidence="12">
    <location>
        <begin position="252"/>
        <end position="355"/>
    </location>
</feature>
<comment type="function">
    <text evidence="9">Confers DNA tethering and processivity to DNA polymerases and other proteins. Acts as a clamp, forming a ring around DNA (a reaction catalyzed by the clamp-loading complex) which diffuses in an ATP-independent manner freely and bidirectionally along dsDNA. Initially characterized for its ability to contact the catalytic subunit of DNA polymerase III (Pol III), a complex, multichain enzyme responsible for most of the replicative synthesis in bacteria; Pol III exhibits 3'-5' exonuclease proofreading activity. The beta chain is required for initiation of replication as well as for processivity of DNA replication.</text>
</comment>
<keyword evidence="7 9" id="KW-0239">DNA-directed DNA polymerase</keyword>
<proteinExistence type="inferred from homology"/>
<dbReference type="GO" id="GO:0008408">
    <property type="term" value="F:3'-5' exonuclease activity"/>
    <property type="evidence" value="ECO:0007669"/>
    <property type="project" value="InterPro"/>
</dbReference>
<sequence length="374" mass="40512">MKIEVDSAAFADAVAWATRILPARPAVPILSGIKLDAHDGELSFSTFDYEKSARDHVEASVDEDGTVVVLGKLLADIAKALPQGTISLGTTNSRLSISGGKSKFSLQLMPYEDYPALPEVPQDLGQVDADTFSHAVAKAAVAVAHEENRVVLKGIRMTIDGEKVVLTSTDRFRLARASFNWTPSNPDFEGTILIDGAVIKDISRSIDTSSNVVMGYDSEKSTLLSFSNAGRQSTAQLIDGEFPAVDGLFVDEYPIHAVINRSELISAITRVALVAEKNAPIRMVFSNNEVQLSAGSADESQAHEVIDAQLDGEAITVAFNPAYLKEGLNAIDEPYVRMKMVNAARAVEFNGQQDIDGDESLDYRYLLVPMRFID</sequence>
<comment type="similarity">
    <text evidence="2 9">Belongs to the beta sliding clamp family.</text>
</comment>
<feature type="domain" description="DNA polymerase III beta sliding clamp central" evidence="11">
    <location>
        <begin position="126"/>
        <end position="243"/>
    </location>
</feature>
<dbReference type="Pfam" id="PF00712">
    <property type="entry name" value="DNA_pol3_beta"/>
    <property type="match status" value="1"/>
</dbReference>
<gene>
    <name evidence="13" type="ORF">CYJ32_05035</name>
</gene>
<dbReference type="InterPro" id="IPR022634">
    <property type="entry name" value="DNA_polIII_beta_N"/>
</dbReference>
<comment type="subcellular location">
    <subcellularLocation>
        <location evidence="1 9">Cytoplasm</location>
    </subcellularLocation>
</comment>
<dbReference type="Pfam" id="PF02768">
    <property type="entry name" value="DNA_pol3_beta_3"/>
    <property type="match status" value="1"/>
</dbReference>